<dbReference type="InterPro" id="IPR010835">
    <property type="entry name" value="DUF1439"/>
</dbReference>
<gene>
    <name evidence="1" type="ORF">MCB1EB_1775</name>
</gene>
<reference evidence="1 2" key="1">
    <citation type="journal article" date="2018" name="Microbes Environ.">
        <title>Comparative Genomic Insights into Endofungal Lifestyles of Two Bacterial Endosymbionts, Mycoavidus cysteinexigens and Burkholderia rhizoxinica.</title>
        <authorList>
            <person name="Sharmin D."/>
            <person name="Guo Y."/>
            <person name="Nishizawa T."/>
            <person name="Ohshima S."/>
            <person name="Sato Y."/>
            <person name="Takashima Y."/>
            <person name="Narisawa K."/>
            <person name="Ohta H."/>
        </authorList>
    </citation>
    <scope>NUCLEOTIDE SEQUENCE [LARGE SCALE GENOMIC DNA]</scope>
    <source>
        <strain evidence="1 2">B1-EB</strain>
    </source>
</reference>
<name>A0A2Z6EWZ3_9BURK</name>
<keyword evidence="2" id="KW-1185">Reference proteome</keyword>
<sequence>MSPPFTNTKRRRQILWGGAGFFVLALLLVACTKSLFPFVSGQYTFSVQEIQAAVEKKFPYEQQLIQIFKLNLTQPKITLQPKANRLAIALDAHISSPFMAQPVKGQFTLSSELAYDRVSRSVVLKHPQVDHLQLDGMEDEYRRQVNTAAALLATQLLDNYPIYTFKPDQLLFANVNYEPSTITVVSSGVRIQLVER</sequence>
<evidence type="ECO:0000313" key="2">
    <source>
        <dbReference type="Proteomes" id="UP000282597"/>
    </source>
</evidence>
<dbReference type="Proteomes" id="UP000282597">
    <property type="component" value="Chromosome"/>
</dbReference>
<accession>A0A2Z6EWZ3</accession>
<evidence type="ECO:0000313" key="1">
    <source>
        <dbReference type="EMBL" id="BBE09936.1"/>
    </source>
</evidence>
<organism evidence="1 2">
    <name type="scientific">Mycoavidus cysteinexigens</name>
    <dbReference type="NCBI Taxonomy" id="1553431"/>
    <lineage>
        <taxon>Bacteria</taxon>
        <taxon>Pseudomonadati</taxon>
        <taxon>Pseudomonadota</taxon>
        <taxon>Betaproteobacteria</taxon>
        <taxon>Burkholderiales</taxon>
        <taxon>Burkholderiaceae</taxon>
        <taxon>Mycoavidus</taxon>
    </lineage>
</organism>
<proteinExistence type="predicted"/>
<dbReference type="Pfam" id="PF07273">
    <property type="entry name" value="DUF1439"/>
    <property type="match status" value="1"/>
</dbReference>
<dbReference type="EMBL" id="AP018150">
    <property type="protein sequence ID" value="BBE09936.1"/>
    <property type="molecule type" value="Genomic_DNA"/>
</dbReference>
<dbReference type="Gene3D" id="3.15.10.40">
    <property type="entry name" value="Uncharacterised protein PF07273, DUF1439"/>
    <property type="match status" value="1"/>
</dbReference>
<protein>
    <submittedName>
        <fullName evidence="1">Uncharacterized protein</fullName>
    </submittedName>
</protein>
<dbReference type="AlphaFoldDB" id="A0A2Z6EWZ3"/>
<dbReference type="RefSeq" id="WP_045366378.1">
    <property type="nucleotide sequence ID" value="NZ_AP018150.1"/>
</dbReference>
<dbReference type="KEGG" id="mcys:MCB1EB_1775"/>